<evidence type="ECO:0000256" key="8">
    <source>
        <dbReference type="PROSITE-ProRule" id="PRU00339"/>
    </source>
</evidence>
<dbReference type="HOGENOM" id="CLU_003078_0_0_4"/>
<dbReference type="GO" id="GO:0097363">
    <property type="term" value="F:protein O-acetylglucosaminyltransferase activity"/>
    <property type="evidence" value="ECO:0007669"/>
    <property type="project" value="UniProtKB-EC"/>
</dbReference>
<evidence type="ECO:0000256" key="3">
    <source>
        <dbReference type="ARBA" id="ARBA00011970"/>
    </source>
</evidence>
<keyword evidence="6" id="KW-0677">Repeat</keyword>
<dbReference type="SUPFAM" id="SSF48452">
    <property type="entry name" value="TPR-like"/>
    <property type="match status" value="3"/>
</dbReference>
<keyword evidence="5" id="KW-0808">Transferase</keyword>
<reference evidence="13" key="1">
    <citation type="submission" date="2009-07" db="EMBL/GenBank/DDBJ databases">
        <title>Complete sequence of Methylotenera mobilis JLW8.</title>
        <authorList>
            <consortium name="US DOE Joint Genome Institute"/>
            <person name="Lucas S."/>
            <person name="Copeland A."/>
            <person name="Lapidus A."/>
            <person name="Glavina del Rio T."/>
            <person name="Tice H."/>
            <person name="Bruce D."/>
            <person name="Goodwin L."/>
            <person name="Pitluck S."/>
            <person name="LaButti K.M."/>
            <person name="Clum A."/>
            <person name="Larimer F."/>
            <person name="Land M."/>
            <person name="Hauser L."/>
            <person name="Kyrpides N."/>
            <person name="Mikhailova N."/>
            <person name="Kayluzhnaya M."/>
            <person name="Chistoserdova L."/>
        </authorList>
    </citation>
    <scope>NUCLEOTIDE SEQUENCE [LARGE SCALE GENOMIC DNA]</scope>
    <source>
        <strain evidence="13">JLW8 / ATCC BAA-1282 / DSM 17540</strain>
    </source>
</reference>
<dbReference type="STRING" id="583345.Mmol_0910"/>
<dbReference type="PANTHER" id="PTHR44835:SF1">
    <property type="entry name" value="PROTEIN O-GLCNAC TRANSFERASE"/>
    <property type="match status" value="1"/>
</dbReference>
<feature type="domain" description="Streptomycin biosynthesis protein StrF" evidence="10">
    <location>
        <begin position="885"/>
        <end position="1050"/>
    </location>
</feature>
<evidence type="ECO:0000256" key="4">
    <source>
        <dbReference type="ARBA" id="ARBA00022676"/>
    </source>
</evidence>
<dbReference type="Proteomes" id="UP000002742">
    <property type="component" value="Chromosome"/>
</dbReference>
<dbReference type="Gene3D" id="3.40.50.2000">
    <property type="entry name" value="Glycogen Phosphorylase B"/>
    <property type="match status" value="1"/>
</dbReference>
<evidence type="ECO:0000256" key="5">
    <source>
        <dbReference type="ARBA" id="ARBA00022679"/>
    </source>
</evidence>
<dbReference type="EC" id="2.4.1.255" evidence="3"/>
<evidence type="ECO:0000256" key="7">
    <source>
        <dbReference type="ARBA" id="ARBA00022803"/>
    </source>
</evidence>
<dbReference type="Pfam" id="PF13844">
    <property type="entry name" value="Glyco_transf_41"/>
    <property type="match status" value="2"/>
</dbReference>
<dbReference type="Pfam" id="PF13414">
    <property type="entry name" value="TPR_11"/>
    <property type="match status" value="2"/>
</dbReference>
<evidence type="ECO:0000313" key="12">
    <source>
        <dbReference type="EMBL" id="ACT47819.1"/>
    </source>
</evidence>
<sequence length="1673" mass="185290">MVKTKNNTNPALDEMNALLALFNQRKFPDALALALLMVKQYPKHGFGWKVLGAIYQNQGAVDLALQALKNAAQFLADDYEVQYNLGNCFYDQQQLEAAVSCYQKAIQLNPGFAQAHYNLGNAFKNQELLEQAELSYKNALRFDANNIWIFDNLAHVLYELGRFAEAKVYYEQALAIQPDFVAAHIGLAAVAKALGRLQEAEDGFKKAIEIGAEFEAYGNLADLLHADGRLTEAEACLQAAITTYPQSVDAQVKMAVFLRTLGRVPESIPYFTQALSIDQTRKDVYVDLGLAKAEQGFFSEAEVCYRRALELAPDYWLAYNNLGLALHRMERYQEAEQAFDQAIKLHPEEALLYSNLGLTLAALGQIKRAEAMLLKAIEIMPEYVNAHINLCTNYIAQGRLDEAEQECFEALKYDPASNKARSNLLFAMNYSGHHSAEYRLQQAIEFDKVVTDKVAQPYTSWQSWQNGRRLRIGLMSGDLRQHPVAYFLEHWVRNIDFSKFELTAYLTDIREDAFTGRLKPNFAHWKSLVGMSDHAAAELIHADGVDILFDLSGHTSGNRLQILAWKPAPIQVSWLGYFATTGMRALDYFIADEVGVPPEHQQHFVEKIKYVPDTRLCFTAPHVAIDVSALPAIARGHITFASFQTLAKAGDDVLALWAEVMRALPDSRLRWQCKSFGDANVVANMAAKFAKLGIDVARLSLLGAVSRENYFASHHDVDMILDTFPYPGGTTTCEALWMGVPTLTLAGDSLIARQGASMLTAAGLADWVAETKAEYLDKALKHCSDLGRLSDLRAGLRAQVLASPLFDAERFAMNMETAMLEMWRAYTDKLEGDSSVQPKSVSNQLATDQPQVPDSHERHVQVVSATRYSEEDFWHKSALGLSLHRHLKQDSGITVSVAFNNTLGLSAVFNRAIAQADERAILVFVHDDVWIDEANFGDTLAAGLAHFDVIGVAGNKRRLPNQPAWLFTDTALTWDEPEYLSGTVSHGPHAFGEDKYYGEVPAVCELLDGVFLAVKKSVLDAAQVSFDPQFDFHLYDIDFCRSARAAGLSLGTWPIKLTHQSKGAFGSPHWAQKCQLYFNKWESDSAQQIALHDAMHEVMQLADDNEQQGQYEQAALFYQEVLKIQPDHAEANYKLGVLEFNLNGVAVALPRFEAAVQAQPENEQYWVTYIDALMQSADVATVLEALELGQKFGLTTETAQIIAADFLAQIDTQKSVVATNPLCSNEAIKQCLTEMLSNNINAINDALSQTDRNSIAPHLDLSVFEPTIEALLCDNEQNEILALIYKSISAIKLQPEFVGTKVFTPYFDQVLAGIDLGLTNIVARDRKLANVVIASEVYDYGGHTKVIQEILAAVENPILIITDIYDRFAKNQLFEKVASAFKCPVMLLPTEAYIDKAARLAAFINSSAKNVFVLPHHEDAVAIAACQKSLDTKYYFVHHADHNPALGSTVAHFDHVDLFEPMAKLCAQDLNKPVTFLPTSSDDLGVKEFNYPVQTFSTVTAGSAGKFAMSGELSLGNIVRACLQTCGGKHYHFGDLSAEQMQAVQDTLAQSSIDPALFLYVGNVPSLWEGLRTIDAHIFLGSAPTPGGKSNLEAAGAGYPLLAYVPSDAPRYLYVGAEAQVGITWSTLEELVLGLKQVMEQHAQFSEQSRQFYVSNCSSDMFKQKLTQLCDVA</sequence>
<dbReference type="InterPro" id="IPR011990">
    <property type="entry name" value="TPR-like_helical_dom_sf"/>
</dbReference>
<feature type="repeat" description="TPR" evidence="8">
    <location>
        <begin position="79"/>
        <end position="112"/>
    </location>
</feature>
<dbReference type="Pfam" id="PF13712">
    <property type="entry name" value="Glyco_tranf_2_5"/>
    <property type="match status" value="1"/>
</dbReference>
<dbReference type="Gene3D" id="3.40.50.11380">
    <property type="match status" value="1"/>
</dbReference>
<dbReference type="SMART" id="SM00028">
    <property type="entry name" value="TPR"/>
    <property type="match status" value="13"/>
</dbReference>
<dbReference type="InterPro" id="IPR019734">
    <property type="entry name" value="TPR_rpt"/>
</dbReference>
<dbReference type="OrthoDB" id="101857at2"/>
<evidence type="ECO:0000256" key="1">
    <source>
        <dbReference type="ARBA" id="ARBA00004922"/>
    </source>
</evidence>
<comment type="similarity">
    <text evidence="2">Belongs to the glycosyltransferase 41 family. O-GlcNAc transferase subfamily.</text>
</comment>
<keyword evidence="4" id="KW-0328">Glycosyltransferase</keyword>
<dbReference type="InterPro" id="IPR029489">
    <property type="entry name" value="OGT/SEC/SPY_C"/>
</dbReference>
<dbReference type="Pfam" id="PF13374">
    <property type="entry name" value="TPR_10"/>
    <property type="match status" value="1"/>
</dbReference>
<dbReference type="eggNOG" id="COG0438">
    <property type="taxonomic scope" value="Bacteria"/>
</dbReference>
<dbReference type="InterPro" id="IPR011717">
    <property type="entry name" value="TPR-4"/>
</dbReference>
<feature type="compositionally biased region" description="Polar residues" evidence="9">
    <location>
        <begin position="834"/>
        <end position="852"/>
    </location>
</feature>
<protein>
    <recommendedName>
        <fullName evidence="3">protein O-GlcNAc transferase</fullName>
        <ecNumber evidence="3">2.4.1.255</ecNumber>
    </recommendedName>
</protein>
<dbReference type="InterPro" id="IPR029044">
    <property type="entry name" value="Nucleotide-diphossugar_trans"/>
</dbReference>
<dbReference type="GO" id="GO:0042802">
    <property type="term" value="F:identical protein binding"/>
    <property type="evidence" value="ECO:0007669"/>
    <property type="project" value="InterPro"/>
</dbReference>
<feature type="repeat" description="TPR" evidence="8">
    <location>
        <begin position="1095"/>
        <end position="1128"/>
    </location>
</feature>
<dbReference type="eggNOG" id="COG3914">
    <property type="taxonomic scope" value="Bacteria"/>
</dbReference>
<dbReference type="CAZy" id="GT41">
    <property type="family name" value="Glycosyltransferase Family 41"/>
</dbReference>
<feature type="repeat" description="TPR" evidence="8">
    <location>
        <begin position="350"/>
        <end position="383"/>
    </location>
</feature>
<dbReference type="Pfam" id="PF14559">
    <property type="entry name" value="TPR_19"/>
    <property type="match status" value="1"/>
</dbReference>
<feature type="repeat" description="TPR" evidence="8">
    <location>
        <begin position="1129"/>
        <end position="1162"/>
    </location>
</feature>
<evidence type="ECO:0000256" key="6">
    <source>
        <dbReference type="ARBA" id="ARBA00022737"/>
    </source>
</evidence>
<dbReference type="InterPro" id="IPR059123">
    <property type="entry name" value="StrF_dom"/>
</dbReference>
<feature type="repeat" description="TPR" evidence="8">
    <location>
        <begin position="316"/>
        <end position="349"/>
    </location>
</feature>
<keyword evidence="13" id="KW-1185">Reference proteome</keyword>
<feature type="region of interest" description="Disordered" evidence="9">
    <location>
        <begin position="834"/>
        <end position="856"/>
    </location>
</feature>
<feature type="repeat" description="TPR" evidence="8">
    <location>
        <begin position="282"/>
        <end position="315"/>
    </location>
</feature>
<dbReference type="Pfam" id="PF07721">
    <property type="entry name" value="TPR_4"/>
    <property type="match status" value="1"/>
</dbReference>
<evidence type="ECO:0000259" key="11">
    <source>
        <dbReference type="Pfam" id="PF13844"/>
    </source>
</evidence>
<organism evidence="12 13">
    <name type="scientific">Methylotenera mobilis (strain JLW8 / ATCC BAA-1282 / DSM 17540)</name>
    <dbReference type="NCBI Taxonomy" id="583345"/>
    <lineage>
        <taxon>Bacteria</taxon>
        <taxon>Pseudomonadati</taxon>
        <taxon>Pseudomonadota</taxon>
        <taxon>Betaproteobacteria</taxon>
        <taxon>Nitrosomonadales</taxon>
        <taxon>Methylophilaceae</taxon>
        <taxon>Methylotenera</taxon>
    </lineage>
</organism>
<evidence type="ECO:0000256" key="2">
    <source>
        <dbReference type="ARBA" id="ARBA00005386"/>
    </source>
</evidence>
<dbReference type="InterPro" id="IPR051939">
    <property type="entry name" value="Glycosyltr_41/O-GlcNAc_trsf"/>
</dbReference>
<dbReference type="Pfam" id="PF13432">
    <property type="entry name" value="TPR_16"/>
    <property type="match status" value="1"/>
</dbReference>
<feature type="repeat" description="TPR" evidence="8">
    <location>
        <begin position="147"/>
        <end position="180"/>
    </location>
</feature>
<dbReference type="Gene3D" id="3.90.550.10">
    <property type="entry name" value="Spore Coat Polysaccharide Biosynthesis Protein SpsA, Chain A"/>
    <property type="match status" value="1"/>
</dbReference>
<keyword evidence="7 8" id="KW-0802">TPR repeat</keyword>
<name>C6WV70_METML</name>
<evidence type="ECO:0000256" key="9">
    <source>
        <dbReference type="SAM" id="MobiDB-lite"/>
    </source>
</evidence>
<dbReference type="SUPFAM" id="SSF53448">
    <property type="entry name" value="Nucleotide-diphospho-sugar transferases"/>
    <property type="match status" value="1"/>
</dbReference>
<dbReference type="Gene3D" id="1.25.40.10">
    <property type="entry name" value="Tetratricopeptide repeat domain"/>
    <property type="match status" value="6"/>
</dbReference>
<evidence type="ECO:0000313" key="13">
    <source>
        <dbReference type="Proteomes" id="UP000002742"/>
    </source>
</evidence>
<reference evidence="12 13" key="2">
    <citation type="journal article" date="2011" name="J. Bacteriol.">
        <title>Genomes of three methylotrophs from a single niche uncover genetic and metabolic divergence of Methylophilaceae.</title>
        <authorList>
            <person name="Lapidus A."/>
            <person name="Clum A."/>
            <person name="Labutti K."/>
            <person name="Kaluzhnaya M.G."/>
            <person name="Lim S."/>
            <person name="Beck D.A."/>
            <person name="Glavina Del Rio T."/>
            <person name="Nolan M."/>
            <person name="Mavromatis K."/>
            <person name="Huntemann M."/>
            <person name="Lucas S."/>
            <person name="Lidstrom M.E."/>
            <person name="Ivanova N."/>
            <person name="Chistoserdova L."/>
        </authorList>
    </citation>
    <scope>NUCLEOTIDE SEQUENCE [LARGE SCALE GENOMIC DNA]</scope>
    <source>
        <strain evidence="13">JLW8 / ATCC BAA-1282 / DSM 17540</strain>
    </source>
</reference>
<comment type="pathway">
    <text evidence="1">Protein modification; protein glycosylation.</text>
</comment>
<dbReference type="RefSeq" id="WP_015831855.1">
    <property type="nucleotide sequence ID" value="NC_012968.1"/>
</dbReference>
<dbReference type="PROSITE" id="PS50005">
    <property type="entry name" value="TPR"/>
    <property type="match status" value="8"/>
</dbReference>
<evidence type="ECO:0000259" key="10">
    <source>
        <dbReference type="Pfam" id="PF13712"/>
    </source>
</evidence>
<feature type="domain" description="O-GlcNAc transferase C-terminal" evidence="11">
    <location>
        <begin position="636"/>
        <end position="815"/>
    </location>
</feature>
<dbReference type="PROSITE" id="PS50293">
    <property type="entry name" value="TPR_REGION"/>
    <property type="match status" value="2"/>
</dbReference>
<feature type="domain" description="O-GlcNAc transferase C-terminal" evidence="11">
    <location>
        <begin position="456"/>
        <end position="615"/>
    </location>
</feature>
<dbReference type="PANTHER" id="PTHR44835">
    <property type="entry name" value="UDP-N-ACETYLGLUCOSAMINE--PEPTIDE N-ACETYLGLUCOSAMINYLTRANSFERASE SPINDLY-RELATED"/>
    <property type="match status" value="1"/>
</dbReference>
<dbReference type="EMBL" id="CP001672">
    <property type="protein sequence ID" value="ACT47819.1"/>
    <property type="molecule type" value="Genomic_DNA"/>
</dbReference>
<proteinExistence type="inferred from homology"/>
<dbReference type="eggNOG" id="COG0457">
    <property type="taxonomic scope" value="Bacteria"/>
</dbReference>
<dbReference type="KEGG" id="mmb:Mmol_0910"/>
<feature type="repeat" description="TPR" evidence="8">
    <location>
        <begin position="113"/>
        <end position="146"/>
    </location>
</feature>
<gene>
    <name evidence="12" type="ordered locus">Mmol_0910</name>
</gene>
<accession>C6WV70</accession>